<evidence type="ECO:0000256" key="1">
    <source>
        <dbReference type="SAM" id="MobiDB-lite"/>
    </source>
</evidence>
<feature type="chain" id="PRO_5043340128" evidence="3">
    <location>
        <begin position="22"/>
        <end position="429"/>
    </location>
</feature>
<name>A0AAW0W574_CHEQU</name>
<feature type="signal peptide" evidence="3">
    <location>
        <begin position="1"/>
        <end position="21"/>
    </location>
</feature>
<feature type="non-terminal residue" evidence="4">
    <location>
        <position position="429"/>
    </location>
</feature>
<reference evidence="4 5" key="1">
    <citation type="journal article" date="2024" name="BMC Genomics">
        <title>Genome assembly of redclaw crayfish (Cherax quadricarinatus) provides insights into its immune adaptation and hypoxia tolerance.</title>
        <authorList>
            <person name="Liu Z."/>
            <person name="Zheng J."/>
            <person name="Li H."/>
            <person name="Fang K."/>
            <person name="Wang S."/>
            <person name="He J."/>
            <person name="Zhou D."/>
            <person name="Weng S."/>
            <person name="Chi M."/>
            <person name="Gu Z."/>
            <person name="He J."/>
            <person name="Li F."/>
            <person name="Wang M."/>
        </authorList>
    </citation>
    <scope>NUCLEOTIDE SEQUENCE [LARGE SCALE GENOMIC DNA]</scope>
    <source>
        <strain evidence="4">ZL_2023a</strain>
    </source>
</reference>
<dbReference type="AlphaFoldDB" id="A0AAW0W574"/>
<keyword evidence="2" id="KW-1133">Transmembrane helix</keyword>
<dbReference type="Proteomes" id="UP001445076">
    <property type="component" value="Unassembled WGS sequence"/>
</dbReference>
<sequence length="429" mass="48691">MNRILLACVVFFILMCGQVLFDRHVDDLQLKRDVVHKFEYRLRRDNLLLGEDAEMYEPSQECSFLGVNIPIVSSVWRYQCLQKEIDVLKQTLHQLPLANGNSSICLMVAMIVVGMLLQVVMLWYWVMVTHSEDEDDVQSYTEDIYYDAEDGVLSDTEDGVLSDTEDVYCDTEDGVHSDTEDGVHSDTEDSVHSNTEDGVHSDTEDSVHSDTEDGVHSNTEDGVHSSTEDALPQLDVIILSLSSASKHLCVEAVPTPYRTRCHTFHKFMRNHCNDDEVIMTASLVLAQLVKKAINQGWAFRPDWTQNLYVSLNTREIIIRVINSAYQPGSSDFYYDPQDGVSINVLVSYLLIMIDTYGLKLMSRPSKKLEKVVERKCGDVAGVDRLCGVLDPREWGEVLGVDRLEKLCRVLKHVTISRSSRLCWVSKKLK</sequence>
<proteinExistence type="predicted"/>
<protein>
    <submittedName>
        <fullName evidence="4">Uncharacterized protein</fullName>
    </submittedName>
</protein>
<dbReference type="EMBL" id="JARKIK010000088">
    <property type="protein sequence ID" value="KAK8723740.1"/>
    <property type="molecule type" value="Genomic_DNA"/>
</dbReference>
<keyword evidence="3" id="KW-0732">Signal</keyword>
<keyword evidence="5" id="KW-1185">Reference proteome</keyword>
<organism evidence="4 5">
    <name type="scientific">Cherax quadricarinatus</name>
    <name type="common">Australian red claw crayfish</name>
    <dbReference type="NCBI Taxonomy" id="27406"/>
    <lineage>
        <taxon>Eukaryota</taxon>
        <taxon>Metazoa</taxon>
        <taxon>Ecdysozoa</taxon>
        <taxon>Arthropoda</taxon>
        <taxon>Crustacea</taxon>
        <taxon>Multicrustacea</taxon>
        <taxon>Malacostraca</taxon>
        <taxon>Eumalacostraca</taxon>
        <taxon>Eucarida</taxon>
        <taxon>Decapoda</taxon>
        <taxon>Pleocyemata</taxon>
        <taxon>Astacidea</taxon>
        <taxon>Parastacoidea</taxon>
        <taxon>Parastacidae</taxon>
        <taxon>Cherax</taxon>
    </lineage>
</organism>
<evidence type="ECO:0000313" key="4">
    <source>
        <dbReference type="EMBL" id="KAK8723740.1"/>
    </source>
</evidence>
<feature type="compositionally biased region" description="Basic and acidic residues" evidence="1">
    <location>
        <begin position="173"/>
        <end position="227"/>
    </location>
</feature>
<feature type="region of interest" description="Disordered" evidence="1">
    <location>
        <begin position="170"/>
        <end position="227"/>
    </location>
</feature>
<evidence type="ECO:0000313" key="5">
    <source>
        <dbReference type="Proteomes" id="UP001445076"/>
    </source>
</evidence>
<keyword evidence="2" id="KW-0472">Membrane</keyword>
<accession>A0AAW0W574</accession>
<keyword evidence="2" id="KW-0812">Transmembrane</keyword>
<evidence type="ECO:0000256" key="3">
    <source>
        <dbReference type="SAM" id="SignalP"/>
    </source>
</evidence>
<evidence type="ECO:0000256" key="2">
    <source>
        <dbReference type="SAM" id="Phobius"/>
    </source>
</evidence>
<feature type="transmembrane region" description="Helical" evidence="2">
    <location>
        <begin position="106"/>
        <end position="126"/>
    </location>
</feature>
<comment type="caution">
    <text evidence="4">The sequence shown here is derived from an EMBL/GenBank/DDBJ whole genome shotgun (WGS) entry which is preliminary data.</text>
</comment>
<gene>
    <name evidence="4" type="ORF">OTU49_011521</name>
</gene>